<keyword evidence="14" id="KW-1185">Reference proteome</keyword>
<dbReference type="SMART" id="SM00353">
    <property type="entry name" value="HLH"/>
    <property type="match status" value="1"/>
</dbReference>
<accession>A0A0B1SVY4</accession>
<dbReference type="Pfam" id="PF00010">
    <property type="entry name" value="HLH"/>
    <property type="match status" value="2"/>
</dbReference>
<dbReference type="OrthoDB" id="2133190at2759"/>
<comment type="subcellular location">
    <subcellularLocation>
        <location evidence="2">Endoplasmic reticulum membrane</location>
        <topology evidence="2">Multi-pass membrane protein</topology>
    </subcellularLocation>
    <subcellularLocation>
        <location evidence="1">Nucleus</location>
    </subcellularLocation>
</comment>
<dbReference type="PANTHER" id="PTHR46062">
    <property type="entry name" value="STEROL REGULATORY ELEMENT-BINDING PROTEIN"/>
    <property type="match status" value="1"/>
</dbReference>
<feature type="domain" description="BHLH" evidence="12">
    <location>
        <begin position="28"/>
        <end position="78"/>
    </location>
</feature>
<dbReference type="GO" id="GO:0005789">
    <property type="term" value="C:endoplasmic reticulum membrane"/>
    <property type="evidence" value="ECO:0007669"/>
    <property type="project" value="UniProtKB-SubCell"/>
</dbReference>
<dbReference type="EMBL" id="KN554157">
    <property type="protein sequence ID" value="KHJ89478.1"/>
    <property type="molecule type" value="Genomic_DNA"/>
</dbReference>
<evidence type="ECO:0000256" key="2">
    <source>
        <dbReference type="ARBA" id="ARBA00004477"/>
    </source>
</evidence>
<reference evidence="13 14" key="1">
    <citation type="submission" date="2014-03" db="EMBL/GenBank/DDBJ databases">
        <title>Draft genome of the hookworm Oesophagostomum dentatum.</title>
        <authorList>
            <person name="Mitreva M."/>
        </authorList>
    </citation>
    <scope>NUCLEOTIDE SEQUENCE [LARGE SCALE GENOMIC DNA]</scope>
    <source>
        <strain evidence="13 14">OD-Hann</strain>
    </source>
</reference>
<keyword evidence="8" id="KW-0472">Membrane</keyword>
<keyword evidence="3" id="KW-0812">Transmembrane</keyword>
<organism evidence="13 14">
    <name type="scientific">Oesophagostomum dentatum</name>
    <name type="common">Nodular worm</name>
    <dbReference type="NCBI Taxonomy" id="61180"/>
    <lineage>
        <taxon>Eukaryota</taxon>
        <taxon>Metazoa</taxon>
        <taxon>Ecdysozoa</taxon>
        <taxon>Nematoda</taxon>
        <taxon>Chromadorea</taxon>
        <taxon>Rhabditida</taxon>
        <taxon>Rhabditina</taxon>
        <taxon>Rhabditomorpha</taxon>
        <taxon>Strongyloidea</taxon>
        <taxon>Strongylidae</taxon>
        <taxon>Oesophagostomum</taxon>
    </lineage>
</organism>
<evidence type="ECO:0000259" key="12">
    <source>
        <dbReference type="PROSITE" id="PS50888"/>
    </source>
</evidence>
<feature type="compositionally biased region" description="Acidic residues" evidence="11">
    <location>
        <begin position="1"/>
        <end position="17"/>
    </location>
</feature>
<evidence type="ECO:0000256" key="3">
    <source>
        <dbReference type="ARBA" id="ARBA00022692"/>
    </source>
</evidence>
<evidence type="ECO:0000313" key="14">
    <source>
        <dbReference type="Proteomes" id="UP000053660"/>
    </source>
</evidence>
<keyword evidence="7 13" id="KW-0238">DNA-binding</keyword>
<evidence type="ECO:0000256" key="10">
    <source>
        <dbReference type="ARBA" id="ARBA00023242"/>
    </source>
</evidence>
<evidence type="ECO:0000256" key="4">
    <source>
        <dbReference type="ARBA" id="ARBA00022824"/>
    </source>
</evidence>
<keyword evidence="5" id="KW-1133">Transmembrane helix</keyword>
<evidence type="ECO:0000256" key="6">
    <source>
        <dbReference type="ARBA" id="ARBA00023015"/>
    </source>
</evidence>
<dbReference type="GO" id="GO:0046983">
    <property type="term" value="F:protein dimerization activity"/>
    <property type="evidence" value="ECO:0007669"/>
    <property type="project" value="InterPro"/>
</dbReference>
<dbReference type="PANTHER" id="PTHR46062:SF1">
    <property type="entry name" value="LP12374P"/>
    <property type="match status" value="1"/>
</dbReference>
<evidence type="ECO:0000256" key="5">
    <source>
        <dbReference type="ARBA" id="ARBA00022989"/>
    </source>
</evidence>
<dbReference type="AlphaFoldDB" id="A0A0B1SVY4"/>
<dbReference type="SUPFAM" id="SSF47459">
    <property type="entry name" value="HLH, helix-loop-helix DNA-binding domain"/>
    <property type="match status" value="2"/>
</dbReference>
<keyword evidence="9" id="KW-0804">Transcription</keyword>
<name>A0A0B1SVY4_OESDE</name>
<evidence type="ECO:0000256" key="9">
    <source>
        <dbReference type="ARBA" id="ARBA00023163"/>
    </source>
</evidence>
<dbReference type="Proteomes" id="UP000053660">
    <property type="component" value="Unassembled WGS sequence"/>
</dbReference>
<gene>
    <name evidence="13" type="ORF">OESDEN_10696</name>
</gene>
<evidence type="ECO:0000256" key="11">
    <source>
        <dbReference type="SAM" id="MobiDB-lite"/>
    </source>
</evidence>
<evidence type="ECO:0000313" key="13">
    <source>
        <dbReference type="EMBL" id="KHJ89478.1"/>
    </source>
</evidence>
<proteinExistence type="predicted"/>
<dbReference type="InterPro" id="IPR036638">
    <property type="entry name" value="HLH_DNA-bd_sf"/>
</dbReference>
<evidence type="ECO:0000256" key="1">
    <source>
        <dbReference type="ARBA" id="ARBA00004123"/>
    </source>
</evidence>
<keyword evidence="6" id="KW-0805">Transcription regulation</keyword>
<dbReference type="PROSITE" id="PS50888">
    <property type="entry name" value="BHLH"/>
    <property type="match status" value="1"/>
</dbReference>
<dbReference type="GO" id="GO:0000978">
    <property type="term" value="F:RNA polymerase II cis-regulatory region sequence-specific DNA binding"/>
    <property type="evidence" value="ECO:0007669"/>
    <property type="project" value="TreeGrafter"/>
</dbReference>
<protein>
    <submittedName>
        <fullName evidence="13">Helix-loop-helix DNA-binding domain protein</fullName>
    </submittedName>
</protein>
<feature type="region of interest" description="Disordered" evidence="11">
    <location>
        <begin position="1"/>
        <end position="28"/>
    </location>
</feature>
<dbReference type="GO" id="GO:0005634">
    <property type="term" value="C:nucleus"/>
    <property type="evidence" value="ECO:0007669"/>
    <property type="project" value="UniProtKB-SubCell"/>
</dbReference>
<dbReference type="InterPro" id="IPR011598">
    <property type="entry name" value="bHLH_dom"/>
</dbReference>
<keyword evidence="10" id="KW-0539">Nucleus</keyword>
<evidence type="ECO:0000256" key="8">
    <source>
        <dbReference type="ARBA" id="ARBA00023136"/>
    </source>
</evidence>
<evidence type="ECO:0000256" key="7">
    <source>
        <dbReference type="ARBA" id="ARBA00023125"/>
    </source>
</evidence>
<dbReference type="Gene3D" id="4.10.280.10">
    <property type="entry name" value="Helix-loop-helix DNA-binding domain"/>
    <property type="match status" value="2"/>
</dbReference>
<keyword evidence="4" id="KW-0256">Endoplasmic reticulum</keyword>
<dbReference type="GO" id="GO:0000981">
    <property type="term" value="F:DNA-binding transcription factor activity, RNA polymerase II-specific"/>
    <property type="evidence" value="ECO:0007669"/>
    <property type="project" value="TreeGrafter"/>
</dbReference>
<sequence length="211" mass="23465">MVVGPDDDSDDEYDIGSEEPRLKGPKAERRTAHNLIENKYRRSINDRIPHLKTILGGDDAKLSKSAILRKAIEHITKMEAQNRDHTILAGDDAKLSKSTILRKATEHITKLEAENRDLRLKIRLSGVLQNYHIEVSQPLIMVAGPPTLRPSSSTAITQSPGMFAPFSPTVTVKGIRRTRTSVDQGRETIFAMIFALLMWNPLNLLAAGYSA</sequence>
<feature type="compositionally biased region" description="Basic and acidic residues" evidence="11">
    <location>
        <begin position="18"/>
        <end position="28"/>
    </location>
</feature>